<dbReference type="Gene3D" id="1.10.10.10">
    <property type="entry name" value="Winged helix-like DNA-binding domain superfamily/Winged helix DNA-binding domain"/>
    <property type="match status" value="1"/>
</dbReference>
<protein>
    <submittedName>
        <fullName evidence="8">Sigma-70 family RNA polymerase sigma factor</fullName>
    </submittedName>
</protein>
<comment type="similarity">
    <text evidence="1">Belongs to the sigma-70 factor family. ECF subfamily.</text>
</comment>
<organism evidence="8 9">
    <name type="scientific">Autumnicola patrickiae</name>
    <dbReference type="NCBI Taxonomy" id="3075591"/>
    <lineage>
        <taxon>Bacteria</taxon>
        <taxon>Pseudomonadati</taxon>
        <taxon>Bacteroidota</taxon>
        <taxon>Flavobacteriia</taxon>
        <taxon>Flavobacteriales</taxon>
        <taxon>Flavobacteriaceae</taxon>
        <taxon>Autumnicola</taxon>
    </lineage>
</organism>
<dbReference type="EMBL" id="JAVRHM010000013">
    <property type="protein sequence ID" value="MDT0690528.1"/>
    <property type="molecule type" value="Genomic_DNA"/>
</dbReference>
<dbReference type="PANTHER" id="PTHR43133:SF8">
    <property type="entry name" value="RNA POLYMERASE SIGMA FACTOR HI_1459-RELATED"/>
    <property type="match status" value="1"/>
</dbReference>
<dbReference type="InterPro" id="IPR014284">
    <property type="entry name" value="RNA_pol_sigma-70_dom"/>
</dbReference>
<dbReference type="SUPFAM" id="SSF88659">
    <property type="entry name" value="Sigma3 and sigma4 domains of RNA polymerase sigma factors"/>
    <property type="match status" value="1"/>
</dbReference>
<evidence type="ECO:0000259" key="7">
    <source>
        <dbReference type="Pfam" id="PF08281"/>
    </source>
</evidence>
<reference evidence="8 9" key="1">
    <citation type="submission" date="2023-09" db="EMBL/GenBank/DDBJ databases">
        <authorList>
            <person name="Rey-Velasco X."/>
        </authorList>
    </citation>
    <scope>NUCLEOTIDE SEQUENCE [LARGE SCALE GENOMIC DNA]</scope>
    <source>
        <strain evidence="8 9">F188</strain>
    </source>
</reference>
<keyword evidence="4" id="KW-0238">DNA-binding</keyword>
<comment type="caution">
    <text evidence="8">The sequence shown here is derived from an EMBL/GenBank/DDBJ whole genome shotgun (WGS) entry which is preliminary data.</text>
</comment>
<dbReference type="Gene3D" id="1.10.1740.10">
    <property type="match status" value="1"/>
</dbReference>
<dbReference type="InterPro" id="IPR007627">
    <property type="entry name" value="RNA_pol_sigma70_r2"/>
</dbReference>
<gene>
    <name evidence="8" type="ORF">RM549_12080</name>
</gene>
<keyword evidence="3" id="KW-0731">Sigma factor</keyword>
<evidence type="ECO:0000313" key="8">
    <source>
        <dbReference type="EMBL" id="MDT0690528.1"/>
    </source>
</evidence>
<dbReference type="CDD" id="cd06171">
    <property type="entry name" value="Sigma70_r4"/>
    <property type="match status" value="1"/>
</dbReference>
<name>A0ABU3E3H7_9FLAO</name>
<keyword evidence="9" id="KW-1185">Reference proteome</keyword>
<dbReference type="InterPro" id="IPR036388">
    <property type="entry name" value="WH-like_DNA-bd_sf"/>
</dbReference>
<dbReference type="InterPro" id="IPR039425">
    <property type="entry name" value="RNA_pol_sigma-70-like"/>
</dbReference>
<dbReference type="InterPro" id="IPR013324">
    <property type="entry name" value="RNA_pol_sigma_r3/r4-like"/>
</dbReference>
<keyword evidence="5" id="KW-0804">Transcription</keyword>
<evidence type="ECO:0000256" key="2">
    <source>
        <dbReference type="ARBA" id="ARBA00023015"/>
    </source>
</evidence>
<evidence type="ECO:0000256" key="4">
    <source>
        <dbReference type="ARBA" id="ARBA00023125"/>
    </source>
</evidence>
<dbReference type="InterPro" id="IPR013325">
    <property type="entry name" value="RNA_pol_sigma_r2"/>
</dbReference>
<dbReference type="NCBIfam" id="TIGR02937">
    <property type="entry name" value="sigma70-ECF"/>
    <property type="match status" value="1"/>
</dbReference>
<keyword evidence="2" id="KW-0805">Transcription regulation</keyword>
<feature type="domain" description="RNA polymerase sigma-70 region 2" evidence="6">
    <location>
        <begin position="26"/>
        <end position="95"/>
    </location>
</feature>
<evidence type="ECO:0000256" key="5">
    <source>
        <dbReference type="ARBA" id="ARBA00023163"/>
    </source>
</evidence>
<dbReference type="InterPro" id="IPR013249">
    <property type="entry name" value="RNA_pol_sigma70_r4_t2"/>
</dbReference>
<evidence type="ECO:0000256" key="1">
    <source>
        <dbReference type="ARBA" id="ARBA00010641"/>
    </source>
</evidence>
<dbReference type="Pfam" id="PF04542">
    <property type="entry name" value="Sigma70_r2"/>
    <property type="match status" value="1"/>
</dbReference>
<evidence type="ECO:0000256" key="3">
    <source>
        <dbReference type="ARBA" id="ARBA00023082"/>
    </source>
</evidence>
<evidence type="ECO:0000259" key="6">
    <source>
        <dbReference type="Pfam" id="PF04542"/>
    </source>
</evidence>
<dbReference type="RefSeq" id="WP_311685166.1">
    <property type="nucleotide sequence ID" value="NZ_JAVRHM010000013.1"/>
</dbReference>
<evidence type="ECO:0000313" key="9">
    <source>
        <dbReference type="Proteomes" id="UP001261624"/>
    </source>
</evidence>
<sequence length="194" mass="22947">MKNVQITDAYLVRDYMQGNEQALSQLIDRHQHRIYSFIYSKVFDKDIAEDVFQDTFIKVINTLKRGKYNEEGKFLPWVMRIAHNLVIDHFRKNKRMPKFDNSGDFNIFSVLSDGDLNVEKQIIKDQIESDVQELIKELPEDQLEVLTLRIYKDMSFKEISERTGVSINTALGRMRYALINLRKIIEKRNIILTD</sequence>
<proteinExistence type="inferred from homology"/>
<dbReference type="Proteomes" id="UP001261624">
    <property type="component" value="Unassembled WGS sequence"/>
</dbReference>
<accession>A0ABU3E3H7</accession>
<dbReference type="Pfam" id="PF08281">
    <property type="entry name" value="Sigma70_r4_2"/>
    <property type="match status" value="1"/>
</dbReference>
<dbReference type="PANTHER" id="PTHR43133">
    <property type="entry name" value="RNA POLYMERASE ECF-TYPE SIGMA FACTO"/>
    <property type="match status" value="1"/>
</dbReference>
<dbReference type="SUPFAM" id="SSF88946">
    <property type="entry name" value="Sigma2 domain of RNA polymerase sigma factors"/>
    <property type="match status" value="1"/>
</dbReference>
<feature type="domain" description="RNA polymerase sigma factor 70 region 4 type 2" evidence="7">
    <location>
        <begin position="131"/>
        <end position="169"/>
    </location>
</feature>